<dbReference type="InterPro" id="IPR035976">
    <property type="entry name" value="Sushi/SCR/CCP_sf"/>
</dbReference>
<evidence type="ECO:0000256" key="2">
    <source>
        <dbReference type="PROSITE-ProRule" id="PRU00302"/>
    </source>
</evidence>
<dbReference type="Gene3D" id="2.10.70.10">
    <property type="entry name" value="Complement Module, domain 1"/>
    <property type="match status" value="1"/>
</dbReference>
<dbReference type="Proteomes" id="UP001164746">
    <property type="component" value="Chromosome 3"/>
</dbReference>
<gene>
    <name evidence="4" type="ORF">MAR_022286</name>
</gene>
<keyword evidence="1 2" id="KW-1015">Disulfide bond</keyword>
<dbReference type="EMBL" id="CP111014">
    <property type="protein sequence ID" value="WAQ97913.1"/>
    <property type="molecule type" value="Genomic_DNA"/>
</dbReference>
<keyword evidence="5" id="KW-1185">Reference proteome</keyword>
<evidence type="ECO:0000259" key="3">
    <source>
        <dbReference type="PROSITE" id="PS50923"/>
    </source>
</evidence>
<feature type="non-terminal residue" evidence="4">
    <location>
        <position position="389"/>
    </location>
</feature>
<organism evidence="4 5">
    <name type="scientific">Mya arenaria</name>
    <name type="common">Soft-shell clam</name>
    <dbReference type="NCBI Taxonomy" id="6604"/>
    <lineage>
        <taxon>Eukaryota</taxon>
        <taxon>Metazoa</taxon>
        <taxon>Spiralia</taxon>
        <taxon>Lophotrochozoa</taxon>
        <taxon>Mollusca</taxon>
        <taxon>Bivalvia</taxon>
        <taxon>Autobranchia</taxon>
        <taxon>Heteroconchia</taxon>
        <taxon>Euheterodonta</taxon>
        <taxon>Imparidentia</taxon>
        <taxon>Neoheterodontei</taxon>
        <taxon>Myida</taxon>
        <taxon>Myoidea</taxon>
        <taxon>Myidae</taxon>
        <taxon>Mya</taxon>
    </lineage>
</organism>
<dbReference type="SUPFAM" id="SSF57535">
    <property type="entry name" value="Complement control module/SCR domain"/>
    <property type="match status" value="1"/>
</dbReference>
<feature type="disulfide bond" evidence="2">
    <location>
        <begin position="329"/>
        <end position="356"/>
    </location>
</feature>
<dbReference type="CDD" id="cd00033">
    <property type="entry name" value="CCP"/>
    <property type="match status" value="1"/>
</dbReference>
<evidence type="ECO:0000313" key="5">
    <source>
        <dbReference type="Proteomes" id="UP001164746"/>
    </source>
</evidence>
<evidence type="ECO:0000256" key="1">
    <source>
        <dbReference type="ARBA" id="ARBA00023157"/>
    </source>
</evidence>
<keyword evidence="2" id="KW-0768">Sushi</keyword>
<dbReference type="SMART" id="SM00032">
    <property type="entry name" value="CCP"/>
    <property type="match status" value="1"/>
</dbReference>
<proteinExistence type="predicted"/>
<dbReference type="Pfam" id="PF00084">
    <property type="entry name" value="Sushi"/>
    <property type="match status" value="1"/>
</dbReference>
<dbReference type="InterPro" id="IPR000436">
    <property type="entry name" value="Sushi_SCR_CCP_dom"/>
</dbReference>
<name>A0ABY7DM00_MYAAR</name>
<comment type="caution">
    <text evidence="2">Lacks conserved residue(s) required for the propagation of feature annotation.</text>
</comment>
<protein>
    <recommendedName>
        <fullName evidence="3">Sushi domain-containing protein</fullName>
    </recommendedName>
</protein>
<accession>A0ABY7DM00</accession>
<reference evidence="4" key="1">
    <citation type="submission" date="2022-11" db="EMBL/GenBank/DDBJ databases">
        <title>Centuries of genome instability and evolution in soft-shell clam transmissible cancer (bioRxiv).</title>
        <authorList>
            <person name="Hart S.F.M."/>
            <person name="Yonemitsu M.A."/>
            <person name="Giersch R.M."/>
            <person name="Beal B.F."/>
            <person name="Arriagada G."/>
            <person name="Davis B.W."/>
            <person name="Ostrander E.A."/>
            <person name="Goff S.P."/>
            <person name="Metzger M.J."/>
        </authorList>
    </citation>
    <scope>NUCLEOTIDE SEQUENCE</scope>
    <source>
        <strain evidence="4">MELC-2E11</strain>
        <tissue evidence="4">Siphon/mantle</tissue>
    </source>
</reference>
<feature type="domain" description="Sushi" evidence="3">
    <location>
        <begin position="301"/>
        <end position="358"/>
    </location>
</feature>
<evidence type="ECO:0000313" key="4">
    <source>
        <dbReference type="EMBL" id="WAQ97913.1"/>
    </source>
</evidence>
<sequence length="389" mass="43186">VLIHFRISWRRSYSDHYFCNASTITSRALIGQDKLSCMKGCKGTVGSLMFQCTDYDATEDWTTGRYTVQYNANRGANGAWSLKVTVDTTRRADTGRINRSPTVEMVPVLVLLEGCNYIINFPVGDVDGDVVRCRWADGSEECNDICGQFPGADLNEFLVRVESCKGCTCEREPEFVDPTPKPNACFSLDVGDMFNVTLKARSKWRLRGLTTISPIGMEKSYELHSSDSDWHYLAIQLTWVPEQSDTGKDHNFCFYATDSHLGLSTMVQCIRIPVSGLVKGYVSCGAVSKAINDSAFWPIELDCGEIIVPNGKVTPPNATAYPSTVTYACDPGYYLVGDISRTCQPNRSWTGENSTCEPKDPVKWAAYKKVMQIVDAVKNFASRVIDSTT</sequence>
<dbReference type="PROSITE" id="PS50923">
    <property type="entry name" value="SUSHI"/>
    <property type="match status" value="1"/>
</dbReference>